<dbReference type="EMBL" id="JANPWB010000016">
    <property type="protein sequence ID" value="KAJ1081639.1"/>
    <property type="molecule type" value="Genomic_DNA"/>
</dbReference>
<sequence length="241" mass="26540">MSPGEGPSHRTLPPGLDALLSQVITQGLAPIKESMAQLAEQVSTGPGMFGGAGADFRFSEIPAPRKLRKRDAGHLEDVWLLADVFGKSAHVHKRIPFREGSLPRVSSEKLYHILGPDSGSPKRITEDSDGDASSVEDHDSGHPWHPGAFLPDPQEQDDSGSEMFEPLGIYHPRSSEWRPEQKVAEYVASKIRQPLDKGVRAWLKAECPHPTLPDRVAATPDIDLKMCTFFAKYTKEPQEGY</sequence>
<evidence type="ECO:0000256" key="1">
    <source>
        <dbReference type="SAM" id="MobiDB-lite"/>
    </source>
</evidence>
<organism evidence="2 3">
    <name type="scientific">Pleurodeles waltl</name>
    <name type="common">Iberian ribbed newt</name>
    <dbReference type="NCBI Taxonomy" id="8319"/>
    <lineage>
        <taxon>Eukaryota</taxon>
        <taxon>Metazoa</taxon>
        <taxon>Chordata</taxon>
        <taxon>Craniata</taxon>
        <taxon>Vertebrata</taxon>
        <taxon>Euteleostomi</taxon>
        <taxon>Amphibia</taxon>
        <taxon>Batrachia</taxon>
        <taxon>Caudata</taxon>
        <taxon>Salamandroidea</taxon>
        <taxon>Salamandridae</taxon>
        <taxon>Pleurodelinae</taxon>
        <taxon>Pleurodeles</taxon>
    </lineage>
</organism>
<feature type="region of interest" description="Disordered" evidence="1">
    <location>
        <begin position="112"/>
        <end position="164"/>
    </location>
</feature>
<protein>
    <submittedName>
        <fullName evidence="2">Uncharacterized protein</fullName>
    </submittedName>
</protein>
<keyword evidence="3" id="KW-1185">Reference proteome</keyword>
<accession>A0AAV7KSY0</accession>
<reference evidence="2" key="1">
    <citation type="journal article" date="2022" name="bioRxiv">
        <title>Sequencing and chromosome-scale assembly of the giantPleurodeles waltlgenome.</title>
        <authorList>
            <person name="Brown T."/>
            <person name="Elewa A."/>
            <person name="Iarovenko S."/>
            <person name="Subramanian E."/>
            <person name="Araus A.J."/>
            <person name="Petzold A."/>
            <person name="Susuki M."/>
            <person name="Suzuki K.-i.T."/>
            <person name="Hayashi T."/>
            <person name="Toyoda A."/>
            <person name="Oliveira C."/>
            <person name="Osipova E."/>
            <person name="Leigh N.D."/>
            <person name="Simon A."/>
            <person name="Yun M.H."/>
        </authorList>
    </citation>
    <scope>NUCLEOTIDE SEQUENCE</scope>
    <source>
        <strain evidence="2">20211129_DDA</strain>
        <tissue evidence="2">Liver</tissue>
    </source>
</reference>
<gene>
    <name evidence="2" type="ORF">NDU88_001817</name>
</gene>
<comment type="caution">
    <text evidence="2">The sequence shown here is derived from an EMBL/GenBank/DDBJ whole genome shotgun (WGS) entry which is preliminary data.</text>
</comment>
<dbReference type="AlphaFoldDB" id="A0AAV7KSY0"/>
<evidence type="ECO:0000313" key="3">
    <source>
        <dbReference type="Proteomes" id="UP001066276"/>
    </source>
</evidence>
<evidence type="ECO:0000313" key="2">
    <source>
        <dbReference type="EMBL" id="KAJ1081639.1"/>
    </source>
</evidence>
<dbReference type="Proteomes" id="UP001066276">
    <property type="component" value="Chromosome 12"/>
</dbReference>
<proteinExistence type="predicted"/>
<name>A0AAV7KSY0_PLEWA</name>